<keyword evidence="2 7" id="KW-0032">Aminotransferase</keyword>
<keyword evidence="5" id="KW-0732">Signal</keyword>
<feature type="signal peptide" evidence="5">
    <location>
        <begin position="1"/>
        <end position="31"/>
    </location>
</feature>
<dbReference type="PANTHER" id="PTHR43643">
    <property type="entry name" value="HISTIDINOL-PHOSPHATE AMINOTRANSFERASE 2"/>
    <property type="match status" value="1"/>
</dbReference>
<dbReference type="InterPro" id="IPR015424">
    <property type="entry name" value="PyrdxlP-dep_Trfase"/>
</dbReference>
<dbReference type="SUPFAM" id="SSF53383">
    <property type="entry name" value="PLP-dependent transferases"/>
    <property type="match status" value="1"/>
</dbReference>
<dbReference type="Gene3D" id="3.90.1150.10">
    <property type="entry name" value="Aspartate Aminotransferase, domain 1"/>
    <property type="match status" value="1"/>
</dbReference>
<dbReference type="InterPro" id="IPR015422">
    <property type="entry name" value="PyrdxlP-dep_Trfase_small"/>
</dbReference>
<keyword evidence="4" id="KW-0663">Pyridoxal phosphate</keyword>
<gene>
    <name evidence="7" type="ORF">C5O19_22135</name>
</gene>
<feature type="domain" description="Aminotransferase class I/classII large" evidence="6">
    <location>
        <begin position="36"/>
        <end position="355"/>
    </location>
</feature>
<dbReference type="Pfam" id="PF00155">
    <property type="entry name" value="Aminotran_1_2"/>
    <property type="match status" value="1"/>
</dbReference>
<feature type="chain" id="PRO_5015565283" evidence="5">
    <location>
        <begin position="32"/>
        <end position="369"/>
    </location>
</feature>
<dbReference type="PANTHER" id="PTHR43643:SF3">
    <property type="entry name" value="HISTIDINOL-PHOSPHATE AMINOTRANSFERASE"/>
    <property type="match status" value="1"/>
</dbReference>
<sequence>MKVPFRISNPFTDFGYSLALLALSFASLAQSQPSEITLSLNENPYGPAPGVFSRLEAEKGRLSRYTGDEGKALVEAIARREGVSPEQIITGEILEQLGIYLGLKGGAGGEFMYAVPGYPALVNAAARVGGKVVAVPLNANKSNDLAAFRQELTERTQAVFLVNPHNPSGTVTERKMFHDFIHEVSSRALVIVDEAYLEFTDDFQGRTAVNNLREGDNVLVFRTFAKAYGLTGLSIGYAVTTPSLAAYLKNQGLGNVHDLNRLSVVAALASLEDRSYLPRVTQAIQSERQRWTKLLDELKLPHTDSQANFVYFDTGKPYAEVEDAFRKAGLRIGRAFAPYATWVRITIGLPEENSKAQAVLKRIVAKPNR</sequence>
<evidence type="ECO:0000256" key="5">
    <source>
        <dbReference type="SAM" id="SignalP"/>
    </source>
</evidence>
<evidence type="ECO:0000313" key="8">
    <source>
        <dbReference type="Proteomes" id="UP000239590"/>
    </source>
</evidence>
<dbReference type="InterPro" id="IPR015421">
    <property type="entry name" value="PyrdxlP-dep_Trfase_major"/>
</dbReference>
<evidence type="ECO:0000259" key="6">
    <source>
        <dbReference type="Pfam" id="PF00155"/>
    </source>
</evidence>
<evidence type="ECO:0000313" key="7">
    <source>
        <dbReference type="EMBL" id="PQA54451.1"/>
    </source>
</evidence>
<evidence type="ECO:0000256" key="1">
    <source>
        <dbReference type="ARBA" id="ARBA00007970"/>
    </source>
</evidence>
<evidence type="ECO:0000256" key="4">
    <source>
        <dbReference type="ARBA" id="ARBA00022898"/>
    </source>
</evidence>
<reference evidence="8" key="1">
    <citation type="submission" date="2018-02" db="EMBL/GenBank/DDBJ databases">
        <title>Genome sequencing of Solimonas sp. HR-BB.</title>
        <authorList>
            <person name="Lee Y."/>
            <person name="Jeon C.O."/>
        </authorList>
    </citation>
    <scope>NUCLEOTIDE SEQUENCE [LARGE SCALE GENOMIC DNA]</scope>
    <source>
        <strain evidence="8">HR-U</strain>
    </source>
</reference>
<dbReference type="Gene3D" id="3.40.640.10">
    <property type="entry name" value="Type I PLP-dependent aspartate aminotransferase-like (Major domain)"/>
    <property type="match status" value="1"/>
</dbReference>
<protein>
    <submittedName>
        <fullName evidence="7">Aspartate aminotransferase</fullName>
    </submittedName>
</protein>
<dbReference type="InterPro" id="IPR004839">
    <property type="entry name" value="Aminotransferase_I/II_large"/>
</dbReference>
<dbReference type="GO" id="GO:0030170">
    <property type="term" value="F:pyridoxal phosphate binding"/>
    <property type="evidence" value="ECO:0007669"/>
    <property type="project" value="InterPro"/>
</dbReference>
<dbReference type="Proteomes" id="UP000239590">
    <property type="component" value="Unassembled WGS sequence"/>
</dbReference>
<comment type="similarity">
    <text evidence="1">Belongs to the class-II pyridoxal-phosphate-dependent aminotransferase family. Histidinol-phosphate aminotransferase subfamily.</text>
</comment>
<keyword evidence="3 7" id="KW-0808">Transferase</keyword>
<organism evidence="7 8">
    <name type="scientific">Siphonobacter curvatus</name>
    <dbReference type="NCBI Taxonomy" id="2094562"/>
    <lineage>
        <taxon>Bacteria</taxon>
        <taxon>Pseudomonadati</taxon>
        <taxon>Bacteroidota</taxon>
        <taxon>Cytophagia</taxon>
        <taxon>Cytophagales</taxon>
        <taxon>Cytophagaceae</taxon>
        <taxon>Siphonobacter</taxon>
    </lineage>
</organism>
<dbReference type="OrthoDB" id="9813612at2"/>
<proteinExistence type="inferred from homology"/>
<accession>A0A2S7IGG0</accession>
<keyword evidence="8" id="KW-1185">Reference proteome</keyword>
<comment type="caution">
    <text evidence="7">The sequence shown here is derived from an EMBL/GenBank/DDBJ whole genome shotgun (WGS) entry which is preliminary data.</text>
</comment>
<evidence type="ECO:0000256" key="3">
    <source>
        <dbReference type="ARBA" id="ARBA00022679"/>
    </source>
</evidence>
<dbReference type="GO" id="GO:0008483">
    <property type="term" value="F:transaminase activity"/>
    <property type="evidence" value="ECO:0007669"/>
    <property type="project" value="UniProtKB-KW"/>
</dbReference>
<dbReference type="InterPro" id="IPR050106">
    <property type="entry name" value="HistidinolP_aminotransfase"/>
</dbReference>
<dbReference type="RefSeq" id="WP_104715575.1">
    <property type="nucleotide sequence ID" value="NZ_PTRA01000006.1"/>
</dbReference>
<evidence type="ECO:0000256" key="2">
    <source>
        <dbReference type="ARBA" id="ARBA00022576"/>
    </source>
</evidence>
<dbReference type="EMBL" id="PTRA01000006">
    <property type="protein sequence ID" value="PQA54451.1"/>
    <property type="molecule type" value="Genomic_DNA"/>
</dbReference>
<dbReference type="AlphaFoldDB" id="A0A2S7IGG0"/>
<dbReference type="CDD" id="cd00609">
    <property type="entry name" value="AAT_like"/>
    <property type="match status" value="1"/>
</dbReference>
<name>A0A2S7IGG0_9BACT</name>